<protein>
    <submittedName>
        <fullName evidence="2">Uncharacterized protein</fullName>
    </submittedName>
</protein>
<dbReference type="Proteomes" id="UP000054248">
    <property type="component" value="Unassembled WGS sequence"/>
</dbReference>
<dbReference type="HOGENOM" id="CLU_1518962_0_0_1"/>
<feature type="region of interest" description="Disordered" evidence="1">
    <location>
        <begin position="89"/>
        <end position="123"/>
    </location>
</feature>
<gene>
    <name evidence="2" type="ORF">M407DRAFT_245883</name>
</gene>
<dbReference type="AlphaFoldDB" id="A0A0C3Q8U8"/>
<feature type="compositionally biased region" description="Acidic residues" evidence="1">
    <location>
        <begin position="107"/>
        <end position="118"/>
    </location>
</feature>
<reference evidence="2 3" key="1">
    <citation type="submission" date="2014-04" db="EMBL/GenBank/DDBJ databases">
        <authorList>
            <consortium name="DOE Joint Genome Institute"/>
            <person name="Kuo A."/>
            <person name="Girlanda M."/>
            <person name="Perotto S."/>
            <person name="Kohler A."/>
            <person name="Nagy L.G."/>
            <person name="Floudas D."/>
            <person name="Copeland A."/>
            <person name="Barry K.W."/>
            <person name="Cichocki N."/>
            <person name="Veneault-Fourrey C."/>
            <person name="LaButti K."/>
            <person name="Lindquist E.A."/>
            <person name="Lipzen A."/>
            <person name="Lundell T."/>
            <person name="Morin E."/>
            <person name="Murat C."/>
            <person name="Sun H."/>
            <person name="Tunlid A."/>
            <person name="Henrissat B."/>
            <person name="Grigoriev I.V."/>
            <person name="Hibbett D.S."/>
            <person name="Martin F."/>
            <person name="Nordberg H.P."/>
            <person name="Cantor M.N."/>
            <person name="Hua S.X."/>
        </authorList>
    </citation>
    <scope>NUCLEOTIDE SEQUENCE [LARGE SCALE GENOMIC DNA]</scope>
    <source>
        <strain evidence="2 3">MUT 4182</strain>
    </source>
</reference>
<evidence type="ECO:0000313" key="3">
    <source>
        <dbReference type="Proteomes" id="UP000054248"/>
    </source>
</evidence>
<accession>A0A0C3Q8U8</accession>
<name>A0A0C3Q8U8_9AGAM</name>
<keyword evidence="3" id="KW-1185">Reference proteome</keyword>
<dbReference type="EMBL" id="KN823181">
    <property type="protein sequence ID" value="KIO20249.1"/>
    <property type="molecule type" value="Genomic_DNA"/>
</dbReference>
<sequence>MVQAHPATTKLIALLQQAPQTQEVRSLLRSVERVQEGLRQQDDSRTLRALFQIAKDRYGEIAGTISLIGLGQEEKDAFGRFQNEIESILDRGAPAGSRATDTHPGMEEDEEEEEDEDEPTRLAKAGTAAVSVVSLPFLAVGQVLGAVGGILGGVSGAVQDIGKAMGPSPAPRRKKTSQS</sequence>
<proteinExistence type="predicted"/>
<dbReference type="OrthoDB" id="3224722at2759"/>
<evidence type="ECO:0000256" key="1">
    <source>
        <dbReference type="SAM" id="MobiDB-lite"/>
    </source>
</evidence>
<organism evidence="2 3">
    <name type="scientific">Tulasnella calospora MUT 4182</name>
    <dbReference type="NCBI Taxonomy" id="1051891"/>
    <lineage>
        <taxon>Eukaryota</taxon>
        <taxon>Fungi</taxon>
        <taxon>Dikarya</taxon>
        <taxon>Basidiomycota</taxon>
        <taxon>Agaricomycotina</taxon>
        <taxon>Agaricomycetes</taxon>
        <taxon>Cantharellales</taxon>
        <taxon>Tulasnellaceae</taxon>
        <taxon>Tulasnella</taxon>
    </lineage>
</organism>
<evidence type="ECO:0000313" key="2">
    <source>
        <dbReference type="EMBL" id="KIO20249.1"/>
    </source>
</evidence>
<reference evidence="3" key="2">
    <citation type="submission" date="2015-01" db="EMBL/GenBank/DDBJ databases">
        <title>Evolutionary Origins and Diversification of the Mycorrhizal Mutualists.</title>
        <authorList>
            <consortium name="DOE Joint Genome Institute"/>
            <consortium name="Mycorrhizal Genomics Consortium"/>
            <person name="Kohler A."/>
            <person name="Kuo A."/>
            <person name="Nagy L.G."/>
            <person name="Floudas D."/>
            <person name="Copeland A."/>
            <person name="Barry K.W."/>
            <person name="Cichocki N."/>
            <person name="Veneault-Fourrey C."/>
            <person name="LaButti K."/>
            <person name="Lindquist E.A."/>
            <person name="Lipzen A."/>
            <person name="Lundell T."/>
            <person name="Morin E."/>
            <person name="Murat C."/>
            <person name="Riley R."/>
            <person name="Ohm R."/>
            <person name="Sun H."/>
            <person name="Tunlid A."/>
            <person name="Henrissat B."/>
            <person name="Grigoriev I.V."/>
            <person name="Hibbett D.S."/>
            <person name="Martin F."/>
        </authorList>
    </citation>
    <scope>NUCLEOTIDE SEQUENCE [LARGE SCALE GENOMIC DNA]</scope>
    <source>
        <strain evidence="3">MUT 4182</strain>
    </source>
</reference>